<dbReference type="Gene3D" id="6.20.210.20">
    <property type="entry name" value="THAP domain"/>
    <property type="match status" value="1"/>
</dbReference>
<feature type="domain" description="THAP-type" evidence="6">
    <location>
        <begin position="1"/>
        <end position="78"/>
    </location>
</feature>
<dbReference type="GO" id="GO:0043565">
    <property type="term" value="F:sequence-specific DNA binding"/>
    <property type="evidence" value="ECO:0007669"/>
    <property type="project" value="InterPro"/>
</dbReference>
<protein>
    <recommendedName>
        <fullName evidence="6">THAP-type domain-containing protein</fullName>
    </recommendedName>
</protein>
<evidence type="ECO:0000256" key="5">
    <source>
        <dbReference type="PROSITE-ProRule" id="PRU00309"/>
    </source>
</evidence>
<dbReference type="SMART" id="SM00692">
    <property type="entry name" value="DM3"/>
    <property type="match status" value="1"/>
</dbReference>
<dbReference type="EMBL" id="CABPRJ010001932">
    <property type="protein sequence ID" value="VVC41961.1"/>
    <property type="molecule type" value="Genomic_DNA"/>
</dbReference>
<evidence type="ECO:0000256" key="2">
    <source>
        <dbReference type="ARBA" id="ARBA00022771"/>
    </source>
</evidence>
<keyword evidence="1" id="KW-0479">Metal-binding</keyword>
<dbReference type="AlphaFoldDB" id="A0A5E4NAU7"/>
<dbReference type="InterPro" id="IPR038441">
    <property type="entry name" value="THAP_Znf_sf"/>
</dbReference>
<dbReference type="GO" id="GO:0008270">
    <property type="term" value="F:zinc ion binding"/>
    <property type="evidence" value="ECO:0007669"/>
    <property type="project" value="UniProtKB-KW"/>
</dbReference>
<evidence type="ECO:0000313" key="7">
    <source>
        <dbReference type="EMBL" id="VVC41961.1"/>
    </source>
</evidence>
<reference evidence="7 8" key="1">
    <citation type="submission" date="2019-08" db="EMBL/GenBank/DDBJ databases">
        <authorList>
            <person name="Alioto T."/>
            <person name="Alioto T."/>
            <person name="Gomez Garrido J."/>
        </authorList>
    </citation>
    <scope>NUCLEOTIDE SEQUENCE [LARGE SCALE GENOMIC DNA]</scope>
</reference>
<keyword evidence="3" id="KW-0862">Zinc</keyword>
<dbReference type="SUPFAM" id="SSF57716">
    <property type="entry name" value="Glucocorticoid receptor-like (DNA-binding domain)"/>
    <property type="match status" value="1"/>
</dbReference>
<dbReference type="PROSITE" id="PS50950">
    <property type="entry name" value="ZF_THAP"/>
    <property type="match status" value="1"/>
</dbReference>
<keyword evidence="8" id="KW-1185">Reference proteome</keyword>
<evidence type="ECO:0000256" key="4">
    <source>
        <dbReference type="ARBA" id="ARBA00023125"/>
    </source>
</evidence>
<keyword evidence="4 5" id="KW-0238">DNA-binding</keyword>
<name>A0A5E4NAU7_9HEMI</name>
<evidence type="ECO:0000256" key="3">
    <source>
        <dbReference type="ARBA" id="ARBA00022833"/>
    </source>
</evidence>
<dbReference type="InterPro" id="IPR026516">
    <property type="entry name" value="THAP1/10"/>
</dbReference>
<dbReference type="SMART" id="SM00980">
    <property type="entry name" value="THAP"/>
    <property type="match status" value="1"/>
</dbReference>
<evidence type="ECO:0000313" key="8">
    <source>
        <dbReference type="Proteomes" id="UP000325440"/>
    </source>
</evidence>
<evidence type="ECO:0000259" key="6">
    <source>
        <dbReference type="PROSITE" id="PS50950"/>
    </source>
</evidence>
<proteinExistence type="predicted"/>
<dbReference type="PANTHER" id="PTHR46600:SF11">
    <property type="entry name" value="THAP DOMAIN-CONTAINING PROTEIN 10"/>
    <property type="match status" value="1"/>
</dbReference>
<dbReference type="Pfam" id="PF05485">
    <property type="entry name" value="THAP"/>
    <property type="match status" value="1"/>
</dbReference>
<evidence type="ECO:0000256" key="1">
    <source>
        <dbReference type="ARBA" id="ARBA00022723"/>
    </source>
</evidence>
<gene>
    <name evidence="7" type="ORF">CINCED_3A023079</name>
</gene>
<dbReference type="InterPro" id="IPR006612">
    <property type="entry name" value="THAP_Znf"/>
</dbReference>
<accession>A0A5E4NAU7</accession>
<dbReference type="OrthoDB" id="6630755at2759"/>
<keyword evidence="2 5" id="KW-0863">Zinc-finger</keyword>
<dbReference type="PANTHER" id="PTHR46600">
    <property type="entry name" value="THAP DOMAIN-CONTAINING"/>
    <property type="match status" value="1"/>
</dbReference>
<organism evidence="7 8">
    <name type="scientific">Cinara cedri</name>
    <dbReference type="NCBI Taxonomy" id="506608"/>
    <lineage>
        <taxon>Eukaryota</taxon>
        <taxon>Metazoa</taxon>
        <taxon>Ecdysozoa</taxon>
        <taxon>Arthropoda</taxon>
        <taxon>Hexapoda</taxon>
        <taxon>Insecta</taxon>
        <taxon>Pterygota</taxon>
        <taxon>Neoptera</taxon>
        <taxon>Paraneoptera</taxon>
        <taxon>Hemiptera</taxon>
        <taxon>Sternorrhyncha</taxon>
        <taxon>Aphidomorpha</taxon>
        <taxon>Aphidoidea</taxon>
        <taxon>Aphididae</taxon>
        <taxon>Lachninae</taxon>
        <taxon>Cinara</taxon>
    </lineage>
</organism>
<sequence>MSRRSCFYCQSTPATVPGLILHKFPTEVSRRNIWLKLCGYSNDDYLPSRAICSLHFEDDSYRVTNKKLLKSCAIPTKFKKLSKTTWSSVVKSKMSSQSLEENSCELSCSTTNVLQHNLKTSKRRKRKCFIGDITTSDLSTPEQAKIYFKMAKLKMVQQRRKIKTLTQQVNRQKKKILMLNSLLDNSETNNSLSEEAHDNILIII</sequence>
<dbReference type="Proteomes" id="UP000325440">
    <property type="component" value="Unassembled WGS sequence"/>
</dbReference>